<gene>
    <name evidence="1" type="ORF">LPW36_15385</name>
</gene>
<sequence>MINPIDIDKYNDDYITLMIELERLNDKEVNSLSYPFIPIINHDTEIAIIGLETKGWIDNLGNAFSTGISFHEIALSSMSGYQRVLNYETKLPKSKFGLLRQEIKSITGHDPQWFNFFAFDFNSDSIAKCKNKTMHDIIVEYSIKKLAFEIKLTNPKVLFFAGSYRGNFNKLANLLTSTRKRIVSGKYFSEEWDDRIIFRIPHPASRVLSKGQITKDSINLAKKYLNKNEGDI</sequence>
<dbReference type="Proteomes" id="UP001139171">
    <property type="component" value="Unassembled WGS sequence"/>
</dbReference>
<evidence type="ECO:0000313" key="2">
    <source>
        <dbReference type="Proteomes" id="UP001139171"/>
    </source>
</evidence>
<evidence type="ECO:0000313" key="1">
    <source>
        <dbReference type="EMBL" id="MCD1127358.1"/>
    </source>
</evidence>
<proteinExistence type="predicted"/>
<evidence type="ECO:0008006" key="3">
    <source>
        <dbReference type="Google" id="ProtNLM"/>
    </source>
</evidence>
<dbReference type="EMBL" id="JAJNAG010000050">
    <property type="protein sequence ID" value="MCD1127358.1"/>
    <property type="molecule type" value="Genomic_DNA"/>
</dbReference>
<protein>
    <recommendedName>
        <fullName evidence="3">Uracil-DNA glycosylase-like domain-containing protein</fullName>
    </recommendedName>
</protein>
<reference evidence="1" key="1">
    <citation type="submission" date="2021-11" db="EMBL/GenBank/DDBJ databases">
        <title>Jinshanibacter sp. isolated from one year old Eriocheir sinensis.</title>
        <authorList>
            <person name="Li J.-Y."/>
            <person name="He W."/>
            <person name="Gao T.-H."/>
        </authorList>
    </citation>
    <scope>NUCLEOTIDE SEQUENCE</scope>
    <source>
        <strain evidence="1">LJY008</strain>
    </source>
</reference>
<accession>A0A9X1MZ75</accession>
<keyword evidence="2" id="KW-1185">Reference proteome</keyword>
<name>A0A9X1MZ75_9GAMM</name>
<dbReference type="RefSeq" id="WP_230611059.1">
    <property type="nucleotide sequence ID" value="NZ_JAJNAG010000050.1"/>
</dbReference>
<comment type="caution">
    <text evidence="1">The sequence shown here is derived from an EMBL/GenBank/DDBJ whole genome shotgun (WGS) entry which is preliminary data.</text>
</comment>
<dbReference type="AlphaFoldDB" id="A0A9X1MZ75"/>
<organism evidence="1 2">
    <name type="scientific">Limnobaculum eriocheiris</name>
    <dbReference type="NCBI Taxonomy" id="2897391"/>
    <lineage>
        <taxon>Bacteria</taxon>
        <taxon>Pseudomonadati</taxon>
        <taxon>Pseudomonadota</taxon>
        <taxon>Gammaproteobacteria</taxon>
        <taxon>Enterobacterales</taxon>
        <taxon>Budviciaceae</taxon>
        <taxon>Limnobaculum</taxon>
    </lineage>
</organism>